<feature type="compositionally biased region" description="Polar residues" evidence="1">
    <location>
        <begin position="174"/>
        <end position="183"/>
    </location>
</feature>
<protein>
    <recommendedName>
        <fullName evidence="5">Extracellular membrane protein CFEM domain-containing protein</fullName>
    </recommendedName>
</protein>
<dbReference type="EMBL" id="JAVHJM010000001">
    <property type="protein sequence ID" value="KAK6520067.1"/>
    <property type="molecule type" value="Genomic_DNA"/>
</dbReference>
<feature type="signal peptide" evidence="2">
    <location>
        <begin position="1"/>
        <end position="18"/>
    </location>
</feature>
<dbReference type="Proteomes" id="UP001307849">
    <property type="component" value="Unassembled WGS sequence"/>
</dbReference>
<evidence type="ECO:0000313" key="3">
    <source>
        <dbReference type="EMBL" id="KAK6520067.1"/>
    </source>
</evidence>
<keyword evidence="4" id="KW-1185">Reference proteome</keyword>
<dbReference type="AlphaFoldDB" id="A0AAN8RQG9"/>
<name>A0AAN8RQG9_9PEZI</name>
<accession>A0AAN8RQG9</accession>
<feature type="region of interest" description="Disordered" evidence="1">
    <location>
        <begin position="141"/>
        <end position="195"/>
    </location>
</feature>
<evidence type="ECO:0008006" key="5">
    <source>
        <dbReference type="Google" id="ProtNLM"/>
    </source>
</evidence>
<organism evidence="3 4">
    <name type="scientific">Arthrobotrys conoides</name>
    <dbReference type="NCBI Taxonomy" id="74498"/>
    <lineage>
        <taxon>Eukaryota</taxon>
        <taxon>Fungi</taxon>
        <taxon>Dikarya</taxon>
        <taxon>Ascomycota</taxon>
        <taxon>Pezizomycotina</taxon>
        <taxon>Orbiliomycetes</taxon>
        <taxon>Orbiliales</taxon>
        <taxon>Orbiliaceae</taxon>
        <taxon>Arthrobotrys</taxon>
    </lineage>
</organism>
<evidence type="ECO:0000256" key="1">
    <source>
        <dbReference type="SAM" id="MobiDB-lite"/>
    </source>
</evidence>
<evidence type="ECO:0000256" key="2">
    <source>
        <dbReference type="SAM" id="SignalP"/>
    </source>
</evidence>
<feature type="compositionally biased region" description="Low complexity" evidence="1">
    <location>
        <begin position="151"/>
        <end position="170"/>
    </location>
</feature>
<feature type="chain" id="PRO_5042992274" description="Extracellular membrane protein CFEM domain-containing protein" evidence="2">
    <location>
        <begin position="19"/>
        <end position="222"/>
    </location>
</feature>
<comment type="caution">
    <text evidence="3">The sequence shown here is derived from an EMBL/GenBank/DDBJ whole genome shotgun (WGS) entry which is preliminary data.</text>
</comment>
<reference evidence="3 4" key="1">
    <citation type="submission" date="2019-10" db="EMBL/GenBank/DDBJ databases">
        <authorList>
            <person name="Palmer J.M."/>
        </authorList>
    </citation>
    <scope>NUCLEOTIDE SEQUENCE [LARGE SCALE GENOMIC DNA]</scope>
    <source>
        <strain evidence="3 4">TWF506</strain>
    </source>
</reference>
<gene>
    <name evidence="3" type="ORF">TWF506_000357</name>
</gene>
<evidence type="ECO:0000313" key="4">
    <source>
        <dbReference type="Proteomes" id="UP001307849"/>
    </source>
</evidence>
<keyword evidence="2" id="KW-0732">Signal</keyword>
<feature type="compositionally biased region" description="Low complexity" evidence="1">
    <location>
        <begin position="184"/>
        <end position="195"/>
    </location>
</feature>
<sequence>MLYLTALSLLLLPLLTIAQAPTDLQCSAEAFAICGPRAITAAAACTNLFNTPRYEPCVCGNPEALSQFSNTLLECLVVECTGETRQRIADELSTLCDDIPDPSGGTIVRSSVSVSESSGFGGRFTTMMGPSMTTVVSTGAETTTMAEDEPSSTSSTVTSSGEPPVSTSSGRTVVDSTRVVSDPTSTTGGAAATSSSAAMAASGPRGLWGAVGGVVVLIAGLV</sequence>
<proteinExistence type="predicted"/>